<dbReference type="EMBL" id="JAIXMP010000022">
    <property type="protein sequence ID" value="KAI9255723.1"/>
    <property type="molecule type" value="Genomic_DNA"/>
</dbReference>
<feature type="compositionally biased region" description="Low complexity" evidence="2">
    <location>
        <begin position="97"/>
        <end position="117"/>
    </location>
</feature>
<dbReference type="SUPFAM" id="SSF143875">
    <property type="entry name" value="ERH-like"/>
    <property type="match status" value="1"/>
</dbReference>
<dbReference type="AlphaFoldDB" id="A0AAD5K8H3"/>
<dbReference type="InterPro" id="IPR000781">
    <property type="entry name" value="ERH"/>
</dbReference>
<evidence type="ECO:0000256" key="1">
    <source>
        <dbReference type="ARBA" id="ARBA00007491"/>
    </source>
</evidence>
<dbReference type="InterPro" id="IPR035912">
    <property type="entry name" value="EHR_sf"/>
</dbReference>
<comment type="caution">
    <text evidence="3">The sequence shown here is derived from an EMBL/GenBank/DDBJ whole genome shotgun (WGS) entry which is preliminary data.</text>
</comment>
<feature type="compositionally biased region" description="Polar residues" evidence="2">
    <location>
        <begin position="128"/>
        <end position="139"/>
    </location>
</feature>
<gene>
    <name evidence="3" type="ORF">BDA99DRAFT_517476</name>
</gene>
<reference evidence="3" key="2">
    <citation type="submission" date="2023-02" db="EMBL/GenBank/DDBJ databases">
        <authorList>
            <consortium name="DOE Joint Genome Institute"/>
            <person name="Mondo S.J."/>
            <person name="Chang Y."/>
            <person name="Wang Y."/>
            <person name="Ahrendt S."/>
            <person name="Andreopoulos W."/>
            <person name="Barry K."/>
            <person name="Beard J."/>
            <person name="Benny G.L."/>
            <person name="Blankenship S."/>
            <person name="Bonito G."/>
            <person name="Cuomo C."/>
            <person name="Desiro A."/>
            <person name="Gervers K.A."/>
            <person name="Hundley H."/>
            <person name="Kuo A."/>
            <person name="LaButti K."/>
            <person name="Lang B.F."/>
            <person name="Lipzen A."/>
            <person name="O'Donnell K."/>
            <person name="Pangilinan J."/>
            <person name="Reynolds N."/>
            <person name="Sandor L."/>
            <person name="Smith M.W."/>
            <person name="Tsang A."/>
            <person name="Grigoriev I.V."/>
            <person name="Stajich J.E."/>
            <person name="Spatafora J.W."/>
        </authorList>
    </citation>
    <scope>NUCLEOTIDE SEQUENCE</scope>
    <source>
        <strain evidence="3">RSA 2281</strain>
    </source>
</reference>
<organism evidence="3 4">
    <name type="scientific">Phascolomyces articulosus</name>
    <dbReference type="NCBI Taxonomy" id="60185"/>
    <lineage>
        <taxon>Eukaryota</taxon>
        <taxon>Fungi</taxon>
        <taxon>Fungi incertae sedis</taxon>
        <taxon>Mucoromycota</taxon>
        <taxon>Mucoromycotina</taxon>
        <taxon>Mucoromycetes</taxon>
        <taxon>Mucorales</taxon>
        <taxon>Lichtheimiaceae</taxon>
        <taxon>Phascolomyces</taxon>
    </lineage>
</organism>
<dbReference type="Proteomes" id="UP001209540">
    <property type="component" value="Unassembled WGS sequence"/>
</dbReference>
<dbReference type="PANTHER" id="PTHR12373">
    <property type="entry name" value="ENHANCER OF RUDIMENTARY ERH"/>
    <property type="match status" value="1"/>
</dbReference>
<evidence type="ECO:0000313" key="4">
    <source>
        <dbReference type="Proteomes" id="UP001209540"/>
    </source>
</evidence>
<dbReference type="Pfam" id="PF01133">
    <property type="entry name" value="ER"/>
    <property type="match status" value="1"/>
</dbReference>
<name>A0AAD5K8H3_9FUNG</name>
<sequence>MFHTILLTQPGPQVSSRVYYDFDTVAQAMDRIAGLYESFLQRENPGMHQIQYRAEDLLQFIDSYKEFVALVFEPSSQKYIPKDKEWLKTKLVEHLTRQQQRGSNPSSPSQQRQRFPNQHPPSYHRSPRSQSRSRYNNNW</sequence>
<comment type="similarity">
    <text evidence="1">Belongs to the E(R) family.</text>
</comment>
<dbReference type="PANTHER" id="PTHR12373:SF0">
    <property type="entry name" value="ENHANCER OF RUDIMENTARY HOMOLOG"/>
    <property type="match status" value="1"/>
</dbReference>
<feature type="region of interest" description="Disordered" evidence="2">
    <location>
        <begin position="94"/>
        <end position="139"/>
    </location>
</feature>
<evidence type="ECO:0000256" key="2">
    <source>
        <dbReference type="SAM" id="MobiDB-lite"/>
    </source>
</evidence>
<proteinExistence type="inferred from homology"/>
<keyword evidence="4" id="KW-1185">Reference proteome</keyword>
<reference evidence="3" key="1">
    <citation type="journal article" date="2022" name="IScience">
        <title>Evolution of zygomycete secretomes and the origins of terrestrial fungal ecologies.</title>
        <authorList>
            <person name="Chang Y."/>
            <person name="Wang Y."/>
            <person name="Mondo S."/>
            <person name="Ahrendt S."/>
            <person name="Andreopoulos W."/>
            <person name="Barry K."/>
            <person name="Beard J."/>
            <person name="Benny G.L."/>
            <person name="Blankenship S."/>
            <person name="Bonito G."/>
            <person name="Cuomo C."/>
            <person name="Desiro A."/>
            <person name="Gervers K.A."/>
            <person name="Hundley H."/>
            <person name="Kuo A."/>
            <person name="LaButti K."/>
            <person name="Lang B.F."/>
            <person name="Lipzen A."/>
            <person name="O'Donnell K."/>
            <person name="Pangilinan J."/>
            <person name="Reynolds N."/>
            <person name="Sandor L."/>
            <person name="Smith M.E."/>
            <person name="Tsang A."/>
            <person name="Grigoriev I.V."/>
            <person name="Stajich J.E."/>
            <person name="Spatafora J.W."/>
        </authorList>
    </citation>
    <scope>NUCLEOTIDE SEQUENCE</scope>
    <source>
        <strain evidence="3">RSA 2281</strain>
    </source>
</reference>
<accession>A0AAD5K8H3</accession>
<dbReference type="Gene3D" id="3.30.2260.10">
    <property type="entry name" value="Enhancer of rudimentary"/>
    <property type="match status" value="1"/>
</dbReference>
<protein>
    <submittedName>
        <fullName evidence="3">Enhancer of rudimentary-domain-containing protein</fullName>
    </submittedName>
</protein>
<evidence type="ECO:0000313" key="3">
    <source>
        <dbReference type="EMBL" id="KAI9255723.1"/>
    </source>
</evidence>